<evidence type="ECO:0000256" key="4">
    <source>
        <dbReference type="ARBA" id="ARBA00022475"/>
    </source>
</evidence>
<comment type="similarity">
    <text evidence="2 9">Belongs to the alanine or glycine:cation symporter (AGCS) (TC 2.A.25) family.</text>
</comment>
<dbReference type="PRINTS" id="PR00175">
    <property type="entry name" value="NAALASMPORT"/>
</dbReference>
<reference evidence="10" key="2">
    <citation type="submission" date="2021-04" db="EMBL/GenBank/DDBJ databases">
        <authorList>
            <person name="Gilroy R."/>
        </authorList>
    </citation>
    <scope>NUCLEOTIDE SEQUENCE</scope>
    <source>
        <strain evidence="10">26628</strain>
    </source>
</reference>
<dbReference type="InterPro" id="IPR001463">
    <property type="entry name" value="Na/Ala_symport"/>
</dbReference>
<evidence type="ECO:0000256" key="3">
    <source>
        <dbReference type="ARBA" id="ARBA00022448"/>
    </source>
</evidence>
<name>A0A9D1VTP8_9FIRM</name>
<keyword evidence="7 9" id="KW-1133">Transmembrane helix</keyword>
<comment type="subcellular location">
    <subcellularLocation>
        <location evidence="1 9">Cell membrane</location>
        <topology evidence="1 9">Multi-pass membrane protein</topology>
    </subcellularLocation>
</comment>
<evidence type="ECO:0000256" key="8">
    <source>
        <dbReference type="ARBA" id="ARBA00023136"/>
    </source>
</evidence>
<protein>
    <submittedName>
        <fullName evidence="10">Sodium:alanine symporter family protein</fullName>
    </submittedName>
</protein>
<reference evidence="10" key="1">
    <citation type="journal article" date="2021" name="PeerJ">
        <title>Extensive microbial diversity within the chicken gut microbiome revealed by metagenomics and culture.</title>
        <authorList>
            <person name="Gilroy R."/>
            <person name="Ravi A."/>
            <person name="Getino M."/>
            <person name="Pursley I."/>
            <person name="Horton D.L."/>
            <person name="Alikhan N.F."/>
            <person name="Baker D."/>
            <person name="Gharbi K."/>
            <person name="Hall N."/>
            <person name="Watson M."/>
            <person name="Adriaenssens E.M."/>
            <person name="Foster-Nyarko E."/>
            <person name="Jarju S."/>
            <person name="Secka A."/>
            <person name="Antonio M."/>
            <person name="Oren A."/>
            <person name="Chaudhuri R.R."/>
            <person name="La Ragione R."/>
            <person name="Hildebrand F."/>
            <person name="Pallen M.J."/>
        </authorList>
    </citation>
    <scope>NUCLEOTIDE SEQUENCE</scope>
    <source>
        <strain evidence="10">26628</strain>
    </source>
</reference>
<dbReference type="AlphaFoldDB" id="A0A9D1VTP8"/>
<keyword evidence="4 9" id="KW-1003">Cell membrane</keyword>
<dbReference type="GO" id="GO:0005283">
    <property type="term" value="F:amino acid:sodium symporter activity"/>
    <property type="evidence" value="ECO:0007669"/>
    <property type="project" value="InterPro"/>
</dbReference>
<keyword evidence="5 9" id="KW-0812">Transmembrane</keyword>
<evidence type="ECO:0000313" key="10">
    <source>
        <dbReference type="EMBL" id="HIX46410.1"/>
    </source>
</evidence>
<dbReference type="Pfam" id="PF01235">
    <property type="entry name" value="Na_Ala_symp"/>
    <property type="match status" value="1"/>
</dbReference>
<feature type="transmembrane region" description="Helical" evidence="9">
    <location>
        <begin position="142"/>
        <end position="162"/>
    </location>
</feature>
<organism evidence="10 11">
    <name type="scientific">Candidatus Borkfalkia faecigallinarum</name>
    <dbReference type="NCBI Taxonomy" id="2838509"/>
    <lineage>
        <taxon>Bacteria</taxon>
        <taxon>Bacillati</taxon>
        <taxon>Bacillota</taxon>
        <taxon>Clostridia</taxon>
        <taxon>Christensenellales</taxon>
        <taxon>Christensenellaceae</taxon>
        <taxon>Candidatus Borkfalkia</taxon>
    </lineage>
</organism>
<evidence type="ECO:0000256" key="9">
    <source>
        <dbReference type="RuleBase" id="RU363064"/>
    </source>
</evidence>
<gene>
    <name evidence="10" type="ORF">H9737_01805</name>
</gene>
<feature type="transmembrane region" description="Helical" evidence="9">
    <location>
        <begin position="89"/>
        <end position="107"/>
    </location>
</feature>
<proteinExistence type="inferred from homology"/>
<feature type="transmembrane region" description="Helical" evidence="9">
    <location>
        <begin position="316"/>
        <end position="336"/>
    </location>
</feature>
<feature type="transmembrane region" description="Helical" evidence="9">
    <location>
        <begin position="366"/>
        <end position="386"/>
    </location>
</feature>
<keyword evidence="3 9" id="KW-0813">Transport</keyword>
<dbReference type="Proteomes" id="UP000824249">
    <property type="component" value="Unassembled WGS sequence"/>
</dbReference>
<feature type="transmembrane region" description="Helical" evidence="9">
    <location>
        <begin position="221"/>
        <end position="240"/>
    </location>
</feature>
<dbReference type="PANTHER" id="PTHR30330">
    <property type="entry name" value="AGSS FAMILY TRANSPORTER, SODIUM-ALANINE"/>
    <property type="match status" value="1"/>
</dbReference>
<dbReference type="NCBIfam" id="TIGR00835">
    <property type="entry name" value="agcS"/>
    <property type="match status" value="1"/>
</dbReference>
<evidence type="ECO:0000256" key="1">
    <source>
        <dbReference type="ARBA" id="ARBA00004651"/>
    </source>
</evidence>
<evidence type="ECO:0000313" key="11">
    <source>
        <dbReference type="Proteomes" id="UP000824249"/>
    </source>
</evidence>
<feature type="transmembrane region" description="Helical" evidence="9">
    <location>
        <begin position="12"/>
        <end position="37"/>
    </location>
</feature>
<evidence type="ECO:0000256" key="2">
    <source>
        <dbReference type="ARBA" id="ARBA00009261"/>
    </source>
</evidence>
<dbReference type="Gene3D" id="1.20.1740.10">
    <property type="entry name" value="Amino acid/polyamine transporter I"/>
    <property type="match status" value="1"/>
</dbReference>
<evidence type="ECO:0000256" key="7">
    <source>
        <dbReference type="ARBA" id="ARBA00022989"/>
    </source>
</evidence>
<evidence type="ECO:0000256" key="6">
    <source>
        <dbReference type="ARBA" id="ARBA00022847"/>
    </source>
</evidence>
<dbReference type="GO" id="GO:0005886">
    <property type="term" value="C:plasma membrane"/>
    <property type="evidence" value="ECO:0007669"/>
    <property type="project" value="UniProtKB-SubCell"/>
</dbReference>
<feature type="transmembrane region" description="Helical" evidence="9">
    <location>
        <begin position="434"/>
        <end position="451"/>
    </location>
</feature>
<accession>A0A9D1VTP8</accession>
<comment type="caution">
    <text evidence="10">The sequence shown here is derived from an EMBL/GenBank/DDBJ whole genome shotgun (WGS) entry which is preliminary data.</text>
</comment>
<dbReference type="PROSITE" id="PS00873">
    <property type="entry name" value="NA_ALANINE_SYMP"/>
    <property type="match status" value="1"/>
</dbReference>
<feature type="transmembrane region" description="Helical" evidence="9">
    <location>
        <begin position="189"/>
        <end position="209"/>
    </location>
</feature>
<dbReference type="FunFam" id="1.20.1740.10:FF:000004">
    <property type="entry name" value="Sodium:alanine symporter family protein"/>
    <property type="match status" value="1"/>
</dbReference>
<feature type="transmembrane region" description="Helical" evidence="9">
    <location>
        <begin position="252"/>
        <end position="274"/>
    </location>
</feature>
<keyword evidence="6 9" id="KW-0769">Symport</keyword>
<sequence>MEEIIAAVDGFVWGIPLIVLILGVGIYLTVRLVFLPVRKLGRAFKYMFEKEEGAGEVSSFGALCTALSATIGTGNIVGVATAICAGGPGALFWMWLAAFFGMATKYAEGLLAVKYRKVYPYGHTLGGPFYYIENGLGKRWKFLAVIFAVLGMCVGLFGIGTFSQVNSITGAVNNVFDGAPTVTLFGSEYSIAVVIGGLLVAAAVALVLLGGVKRIAKVSEMVVPFMVILYVLICLIILGANVTAIPQAFADIVVGAFNPQAVAGGIAGSMLVAMQQGIARGIFSNEAGLGSAPIAAAAAKTKEPVRQGLVSMTGTFLDTLVVCTMTGLAIVITGAWKPEAGLEGVNVTIAAFAGGLPGVLGKIGPVLLMVCLIFFAFTTILGWNFYGERCLEYIVGRKKAAIYTYRILYILAVLIGPYMTVAAVWNIADIFNGLMAIPNLIALALLSGVVIRETKDYFRRFPKGKDALPSVGEEPATGDASDFGIPPEGEASDFGIPLEGEAAAVRAGEIAASARTEARAARERGALAGRRRFCAGRSSPVSAKGLDKRRLFGYNNDR</sequence>
<keyword evidence="8 9" id="KW-0472">Membrane</keyword>
<feature type="transmembrane region" description="Helical" evidence="9">
    <location>
        <begin position="57"/>
        <end position="83"/>
    </location>
</feature>
<evidence type="ECO:0000256" key="5">
    <source>
        <dbReference type="ARBA" id="ARBA00022692"/>
    </source>
</evidence>
<feature type="transmembrane region" description="Helical" evidence="9">
    <location>
        <begin position="407"/>
        <end position="428"/>
    </location>
</feature>
<dbReference type="EMBL" id="DXFD01000029">
    <property type="protein sequence ID" value="HIX46410.1"/>
    <property type="molecule type" value="Genomic_DNA"/>
</dbReference>
<dbReference type="PANTHER" id="PTHR30330:SF3">
    <property type="entry name" value="TRANSCRIPTIONAL REGULATOR, LRP FAMILY"/>
    <property type="match status" value="1"/>
</dbReference>